<comment type="cofactor">
    <cofactor evidence="1">
        <name>Mg(2+)</name>
        <dbReference type="ChEBI" id="CHEBI:18420"/>
    </cofactor>
</comment>
<dbReference type="Pfam" id="PF00348">
    <property type="entry name" value="polyprenyl_synt"/>
    <property type="match status" value="1"/>
</dbReference>
<evidence type="ECO:0000256" key="6">
    <source>
        <dbReference type="ARBA" id="ARBA00023229"/>
    </source>
</evidence>
<evidence type="ECO:0000256" key="1">
    <source>
        <dbReference type="ARBA" id="ARBA00001946"/>
    </source>
</evidence>
<evidence type="ECO:0000256" key="5">
    <source>
        <dbReference type="ARBA" id="ARBA00022842"/>
    </source>
</evidence>
<dbReference type="EMBL" id="PVTF01000004">
    <property type="protein sequence ID" value="PRY42729.1"/>
    <property type="molecule type" value="Genomic_DNA"/>
</dbReference>
<dbReference type="GO" id="GO:0008299">
    <property type="term" value="P:isoprenoid biosynthetic process"/>
    <property type="evidence" value="ECO:0007669"/>
    <property type="project" value="UniProtKB-KW"/>
</dbReference>
<protein>
    <submittedName>
        <fullName evidence="8">Polyprenyl synthetase</fullName>
    </submittedName>
</protein>
<gene>
    <name evidence="8" type="ORF">CLV43_104564</name>
</gene>
<evidence type="ECO:0000256" key="7">
    <source>
        <dbReference type="RuleBase" id="RU004466"/>
    </source>
</evidence>
<dbReference type="InterPro" id="IPR008949">
    <property type="entry name" value="Isoprenoid_synthase_dom_sf"/>
</dbReference>
<proteinExistence type="inferred from homology"/>
<dbReference type="CDD" id="cd00867">
    <property type="entry name" value="Trans_IPPS"/>
    <property type="match status" value="1"/>
</dbReference>
<comment type="similarity">
    <text evidence="2 7">Belongs to the FPP/GGPP synthase family.</text>
</comment>
<keyword evidence="9" id="KW-1185">Reference proteome</keyword>
<dbReference type="Gene3D" id="1.10.600.10">
    <property type="entry name" value="Farnesyl Diphosphate Synthase"/>
    <property type="match status" value="1"/>
</dbReference>
<keyword evidence="5" id="KW-0460">Magnesium</keyword>
<dbReference type="PANTHER" id="PTHR43281">
    <property type="entry name" value="FARNESYL DIPHOSPHATE SYNTHASE"/>
    <property type="match status" value="1"/>
</dbReference>
<evidence type="ECO:0000256" key="3">
    <source>
        <dbReference type="ARBA" id="ARBA00022679"/>
    </source>
</evidence>
<keyword evidence="6" id="KW-0414">Isoprene biosynthesis</keyword>
<name>A0A2T0TAR6_9PSEU</name>
<dbReference type="GO" id="GO:0004659">
    <property type="term" value="F:prenyltransferase activity"/>
    <property type="evidence" value="ECO:0007669"/>
    <property type="project" value="InterPro"/>
</dbReference>
<sequence length="268" mass="29160">MDLDASRNPPLSPHDDDLREMLRTEFAARWPDSRRGSLDAVDRYALLPVGTLLRSLLVLRAALAVGGDLHRVLPAAVGVECLHVGSQVHQDLMRRDDVRHGRVAVHRRFGTERALVAANSLYFRGFGLIGECRDRGATAEQVADATRIQAEAGVQANRGLELALELDGNPDPASVEYLRMAKLRTAVLAAACRIGAVLGGATPEQARALAGFGENLGMATHLRTDPKPVRAVSAERMAQQYTGRARRKLRRLPVGASRDRLAQLTKLC</sequence>
<dbReference type="AlphaFoldDB" id="A0A2T0TAR6"/>
<keyword evidence="3 7" id="KW-0808">Transferase</keyword>
<evidence type="ECO:0000313" key="9">
    <source>
        <dbReference type="Proteomes" id="UP000239494"/>
    </source>
</evidence>
<evidence type="ECO:0000256" key="2">
    <source>
        <dbReference type="ARBA" id="ARBA00006706"/>
    </source>
</evidence>
<dbReference type="InterPro" id="IPR000092">
    <property type="entry name" value="Polyprenyl_synt"/>
</dbReference>
<dbReference type="GO" id="GO:0046872">
    <property type="term" value="F:metal ion binding"/>
    <property type="evidence" value="ECO:0007669"/>
    <property type="project" value="UniProtKB-KW"/>
</dbReference>
<dbReference type="Proteomes" id="UP000239494">
    <property type="component" value="Unassembled WGS sequence"/>
</dbReference>
<accession>A0A2T0TAR6</accession>
<dbReference type="RefSeq" id="WP_170155863.1">
    <property type="nucleotide sequence ID" value="NZ_PVTF01000004.1"/>
</dbReference>
<keyword evidence="4" id="KW-0479">Metal-binding</keyword>
<organism evidence="8 9">
    <name type="scientific">Umezawaea tangerina</name>
    <dbReference type="NCBI Taxonomy" id="84725"/>
    <lineage>
        <taxon>Bacteria</taxon>
        <taxon>Bacillati</taxon>
        <taxon>Actinomycetota</taxon>
        <taxon>Actinomycetes</taxon>
        <taxon>Pseudonocardiales</taxon>
        <taxon>Pseudonocardiaceae</taxon>
        <taxon>Umezawaea</taxon>
    </lineage>
</organism>
<dbReference type="SUPFAM" id="SSF48576">
    <property type="entry name" value="Terpenoid synthases"/>
    <property type="match status" value="1"/>
</dbReference>
<dbReference type="PANTHER" id="PTHR43281:SF1">
    <property type="entry name" value="FARNESYL DIPHOSPHATE SYNTHASE"/>
    <property type="match status" value="1"/>
</dbReference>
<reference evidence="8 9" key="1">
    <citation type="submission" date="2018-03" db="EMBL/GenBank/DDBJ databases">
        <title>Genomic Encyclopedia of Archaeal and Bacterial Type Strains, Phase II (KMG-II): from individual species to whole genera.</title>
        <authorList>
            <person name="Goeker M."/>
        </authorList>
    </citation>
    <scope>NUCLEOTIDE SEQUENCE [LARGE SCALE GENOMIC DNA]</scope>
    <source>
        <strain evidence="8 9">DSM 44720</strain>
    </source>
</reference>
<comment type="caution">
    <text evidence="8">The sequence shown here is derived from an EMBL/GenBank/DDBJ whole genome shotgun (WGS) entry which is preliminary data.</text>
</comment>
<evidence type="ECO:0000256" key="4">
    <source>
        <dbReference type="ARBA" id="ARBA00022723"/>
    </source>
</evidence>
<evidence type="ECO:0000313" key="8">
    <source>
        <dbReference type="EMBL" id="PRY42729.1"/>
    </source>
</evidence>